<feature type="region of interest" description="Disordered" evidence="1">
    <location>
        <begin position="26"/>
        <end position="47"/>
    </location>
</feature>
<reference evidence="3 5" key="1">
    <citation type="submission" date="2018-06" db="EMBL/GenBank/DDBJ databases">
        <title>Comparative genomics of rhizobia nodulating Arachis hypogaea in China.</title>
        <authorList>
            <person name="Li Y."/>
        </authorList>
    </citation>
    <scope>NUCLEOTIDE SEQUENCE [LARGE SCALE GENOMIC DNA]</scope>
    <source>
        <strain evidence="3 5">CCBAU 51670</strain>
    </source>
</reference>
<dbReference type="AlphaFoldDB" id="A0AAE5X7F1"/>
<sequence>MMFDLRVVAIAASLILASITVAAAEGEKDQPAKATTGTTATTDTTAARPIRVVLPAPWEPAPASSGERAIVQK</sequence>
<dbReference type="KEGG" id="bgz:XH91_19620"/>
<evidence type="ECO:0000313" key="3">
    <source>
        <dbReference type="EMBL" id="QAU50242.1"/>
    </source>
</evidence>
<feature type="signal peptide" evidence="2">
    <location>
        <begin position="1"/>
        <end position="23"/>
    </location>
</feature>
<organism evidence="3 5">
    <name type="scientific">Bradyrhizobium guangzhouense</name>
    <dbReference type="NCBI Taxonomy" id="1325095"/>
    <lineage>
        <taxon>Bacteria</taxon>
        <taxon>Pseudomonadati</taxon>
        <taxon>Pseudomonadota</taxon>
        <taxon>Alphaproteobacteria</taxon>
        <taxon>Hyphomicrobiales</taxon>
        <taxon>Nitrobacteraceae</taxon>
        <taxon>Bradyrhizobium</taxon>
    </lineage>
</organism>
<feature type="compositionally biased region" description="Low complexity" evidence="1">
    <location>
        <begin position="32"/>
        <end position="47"/>
    </location>
</feature>
<dbReference type="EMBL" id="RDQZ01000033">
    <property type="protein sequence ID" value="RXH08286.1"/>
    <property type="molecule type" value="Genomic_DNA"/>
</dbReference>
<keyword evidence="2" id="KW-0732">Signal</keyword>
<name>A0AAE5X7F1_9BRAD</name>
<dbReference type="Proteomes" id="UP000290401">
    <property type="component" value="Unassembled WGS sequence"/>
</dbReference>
<dbReference type="RefSeq" id="WP_128952085.1">
    <property type="nucleotide sequence ID" value="NZ_CP030053.1"/>
</dbReference>
<gene>
    <name evidence="4" type="ORF">EAS56_29810</name>
    <name evidence="3" type="ORF">XH91_19620</name>
</gene>
<evidence type="ECO:0000256" key="1">
    <source>
        <dbReference type="SAM" id="MobiDB-lite"/>
    </source>
</evidence>
<accession>A0AAE5X7F1</accession>
<evidence type="ECO:0000313" key="6">
    <source>
        <dbReference type="Proteomes" id="UP000290401"/>
    </source>
</evidence>
<evidence type="ECO:0000313" key="5">
    <source>
        <dbReference type="Proteomes" id="UP000288972"/>
    </source>
</evidence>
<feature type="chain" id="PRO_5041917428" evidence="2">
    <location>
        <begin position="24"/>
        <end position="73"/>
    </location>
</feature>
<evidence type="ECO:0000256" key="2">
    <source>
        <dbReference type="SAM" id="SignalP"/>
    </source>
</evidence>
<proteinExistence type="predicted"/>
<protein>
    <submittedName>
        <fullName evidence="3">Uncharacterized protein</fullName>
    </submittedName>
</protein>
<dbReference type="Proteomes" id="UP000288972">
    <property type="component" value="Chromosome"/>
</dbReference>
<evidence type="ECO:0000313" key="4">
    <source>
        <dbReference type="EMBL" id="RXH08286.1"/>
    </source>
</evidence>
<reference evidence="4 6" key="2">
    <citation type="submission" date="2018-10" db="EMBL/GenBank/DDBJ databases">
        <title>Bradyrhizobium sp. nov., effective nodules isolated from peanut in China.</title>
        <authorList>
            <person name="Li Y."/>
        </authorList>
    </citation>
    <scope>NUCLEOTIDE SEQUENCE [LARGE SCALE GENOMIC DNA]</scope>
    <source>
        <strain evidence="4 6">CCBAU 53426</strain>
    </source>
</reference>
<keyword evidence="6" id="KW-1185">Reference proteome</keyword>
<dbReference type="EMBL" id="CP030053">
    <property type="protein sequence ID" value="QAU50242.1"/>
    <property type="molecule type" value="Genomic_DNA"/>
</dbReference>